<evidence type="ECO:0000313" key="1">
    <source>
        <dbReference type="EMBL" id="SVC09953.1"/>
    </source>
</evidence>
<dbReference type="AlphaFoldDB" id="A0A382JFM1"/>
<proteinExistence type="predicted"/>
<dbReference type="PROSITE" id="PS51257">
    <property type="entry name" value="PROKAR_LIPOPROTEIN"/>
    <property type="match status" value="1"/>
</dbReference>
<protein>
    <submittedName>
        <fullName evidence="1">Uncharacterized protein</fullName>
    </submittedName>
</protein>
<organism evidence="1">
    <name type="scientific">marine metagenome</name>
    <dbReference type="NCBI Taxonomy" id="408172"/>
    <lineage>
        <taxon>unclassified sequences</taxon>
        <taxon>metagenomes</taxon>
        <taxon>ecological metagenomes</taxon>
    </lineage>
</organism>
<sequence>MKEVIMKNIKSLFVLICSIALIMGSCAKKDEDATAAAAAAGTGTGNTASGTISGIDYLTGTYTMSYNGQTPSGGCISNSTAITALSSALPSGTLGFKFDIIITSSTTWSKSLQYYSDASCATLTGYFNLGYKNFAVGDSLSGLTAGSMGLPTTAKKVSYNEDNFVIKSYTDTVTSYYLSTFGSGLTALGFTQGKELVVTQDGDAEVNIWQTVIPSGSTETYLVMGNSSASTYPTDWDSDNIDIFWKTSE</sequence>
<dbReference type="EMBL" id="UINC01073508">
    <property type="protein sequence ID" value="SVC09953.1"/>
    <property type="molecule type" value="Genomic_DNA"/>
</dbReference>
<reference evidence="1" key="1">
    <citation type="submission" date="2018-05" db="EMBL/GenBank/DDBJ databases">
        <authorList>
            <person name="Lanie J.A."/>
            <person name="Ng W.-L."/>
            <person name="Kazmierczak K.M."/>
            <person name="Andrzejewski T.M."/>
            <person name="Davidsen T.M."/>
            <person name="Wayne K.J."/>
            <person name="Tettelin H."/>
            <person name="Glass J.I."/>
            <person name="Rusch D."/>
            <person name="Podicherti R."/>
            <person name="Tsui H.-C.T."/>
            <person name="Winkler M.E."/>
        </authorList>
    </citation>
    <scope>NUCLEOTIDE SEQUENCE</scope>
</reference>
<accession>A0A382JFM1</accession>
<gene>
    <name evidence="1" type="ORF">METZ01_LOCUS262807</name>
</gene>
<name>A0A382JFM1_9ZZZZ</name>